<evidence type="ECO:0000313" key="1">
    <source>
        <dbReference type="EMBL" id="JAH08723.1"/>
    </source>
</evidence>
<protein>
    <submittedName>
        <fullName evidence="1">Uncharacterized protein</fullName>
    </submittedName>
</protein>
<reference evidence="1" key="1">
    <citation type="submission" date="2014-11" db="EMBL/GenBank/DDBJ databases">
        <authorList>
            <person name="Amaro Gonzalez C."/>
        </authorList>
    </citation>
    <scope>NUCLEOTIDE SEQUENCE</scope>
</reference>
<reference evidence="1" key="2">
    <citation type="journal article" date="2015" name="Fish Shellfish Immunol.">
        <title>Early steps in the European eel (Anguilla anguilla)-Vibrio vulnificus interaction in the gills: Role of the RtxA13 toxin.</title>
        <authorList>
            <person name="Callol A."/>
            <person name="Pajuelo D."/>
            <person name="Ebbesson L."/>
            <person name="Teles M."/>
            <person name="MacKenzie S."/>
            <person name="Amaro C."/>
        </authorList>
    </citation>
    <scope>NUCLEOTIDE SEQUENCE</scope>
</reference>
<organism evidence="1">
    <name type="scientific">Anguilla anguilla</name>
    <name type="common">European freshwater eel</name>
    <name type="synonym">Muraena anguilla</name>
    <dbReference type="NCBI Taxonomy" id="7936"/>
    <lineage>
        <taxon>Eukaryota</taxon>
        <taxon>Metazoa</taxon>
        <taxon>Chordata</taxon>
        <taxon>Craniata</taxon>
        <taxon>Vertebrata</taxon>
        <taxon>Euteleostomi</taxon>
        <taxon>Actinopterygii</taxon>
        <taxon>Neopterygii</taxon>
        <taxon>Teleostei</taxon>
        <taxon>Anguilliformes</taxon>
        <taxon>Anguillidae</taxon>
        <taxon>Anguilla</taxon>
    </lineage>
</organism>
<accession>A0A0E9PXZ2</accession>
<dbReference type="AlphaFoldDB" id="A0A0E9PXZ2"/>
<proteinExistence type="predicted"/>
<name>A0A0E9PXZ2_ANGAN</name>
<dbReference type="EMBL" id="GBXM01099854">
    <property type="protein sequence ID" value="JAH08723.1"/>
    <property type="molecule type" value="Transcribed_RNA"/>
</dbReference>
<sequence>MLTYYAFKPPDEYRGEIQLISGTQNTLGGTGLSPTAAHRRTTISSAWKPCKILSNRYRDRMISNLQFLNFFYKAIRNL</sequence>